<dbReference type="InterPro" id="IPR023457">
    <property type="entry name" value="Met-tRNA_synth_2"/>
</dbReference>
<dbReference type="GO" id="GO:0006431">
    <property type="term" value="P:methionyl-tRNA aminoacylation"/>
    <property type="evidence" value="ECO:0007669"/>
    <property type="project" value="InterPro"/>
</dbReference>
<dbReference type="InterPro" id="IPR033911">
    <property type="entry name" value="MetRS_core"/>
</dbReference>
<reference evidence="8 9" key="1">
    <citation type="submission" date="2017-05" db="EMBL/GenBank/DDBJ databases">
        <title>Genome sequence of Pediococcus pentosaceus strain SRCM100892.</title>
        <authorList>
            <person name="Cho S.H."/>
        </authorList>
    </citation>
    <scope>NUCLEOTIDE SEQUENCE [LARGE SCALE GENOMIC DNA]</scope>
    <source>
        <strain evidence="8 9">SRCM100892</strain>
    </source>
</reference>
<evidence type="ECO:0000256" key="5">
    <source>
        <dbReference type="ARBA" id="ARBA00023146"/>
    </source>
</evidence>
<dbReference type="SUPFAM" id="SSF52374">
    <property type="entry name" value="Nucleotidylyl transferase"/>
    <property type="match status" value="1"/>
</dbReference>
<dbReference type="PRINTS" id="PR01041">
    <property type="entry name" value="TRNASYNTHMET"/>
</dbReference>
<dbReference type="Pfam" id="PF09334">
    <property type="entry name" value="tRNA-synt_1g"/>
    <property type="match status" value="1"/>
</dbReference>
<evidence type="ECO:0000256" key="4">
    <source>
        <dbReference type="ARBA" id="ARBA00022917"/>
    </source>
</evidence>
<evidence type="ECO:0000256" key="2">
    <source>
        <dbReference type="ARBA" id="ARBA00022741"/>
    </source>
</evidence>
<feature type="domain" description="Methionyl/Leucyl tRNA synthetase" evidence="7">
    <location>
        <begin position="7"/>
        <end position="82"/>
    </location>
</feature>
<evidence type="ECO:0000313" key="9">
    <source>
        <dbReference type="Proteomes" id="UP000196118"/>
    </source>
</evidence>
<keyword evidence="1 8" id="KW-0436">Ligase</keyword>
<dbReference type="InterPro" id="IPR001412">
    <property type="entry name" value="aa-tRNA-synth_I_CS"/>
</dbReference>
<accession>A0A1Y0VSN6</accession>
<keyword evidence="4" id="KW-0648">Protein biosynthesis</keyword>
<dbReference type="Gene3D" id="3.40.50.620">
    <property type="entry name" value="HUPs"/>
    <property type="match status" value="1"/>
</dbReference>
<dbReference type="GO" id="GO:0004825">
    <property type="term" value="F:methionine-tRNA ligase activity"/>
    <property type="evidence" value="ECO:0007669"/>
    <property type="project" value="InterPro"/>
</dbReference>
<keyword evidence="2" id="KW-0547">Nucleotide-binding</keyword>
<gene>
    <name evidence="8" type="ORF">S100892_01931</name>
</gene>
<dbReference type="EMBL" id="CP021474">
    <property type="protein sequence ID" value="ARW20474.1"/>
    <property type="molecule type" value="Genomic_DNA"/>
</dbReference>
<dbReference type="PANTHER" id="PTHR43326:SF1">
    <property type="entry name" value="METHIONINE--TRNA LIGASE, MITOCHONDRIAL"/>
    <property type="match status" value="1"/>
</dbReference>
<dbReference type="AlphaFoldDB" id="A0A1Y0VSN6"/>
<dbReference type="GO" id="GO:0005524">
    <property type="term" value="F:ATP binding"/>
    <property type="evidence" value="ECO:0007669"/>
    <property type="project" value="UniProtKB-KW"/>
</dbReference>
<dbReference type="Proteomes" id="UP000196118">
    <property type="component" value="Chromosome"/>
</dbReference>
<dbReference type="InterPro" id="IPR014729">
    <property type="entry name" value="Rossmann-like_a/b/a_fold"/>
</dbReference>
<evidence type="ECO:0000313" key="8">
    <source>
        <dbReference type="EMBL" id="ARW20474.1"/>
    </source>
</evidence>
<evidence type="ECO:0000256" key="6">
    <source>
        <dbReference type="ARBA" id="ARBA00030904"/>
    </source>
</evidence>
<evidence type="ECO:0000256" key="1">
    <source>
        <dbReference type="ARBA" id="ARBA00022598"/>
    </source>
</evidence>
<dbReference type="PANTHER" id="PTHR43326">
    <property type="entry name" value="METHIONYL-TRNA SYNTHETASE"/>
    <property type="match status" value="1"/>
</dbReference>
<proteinExistence type="predicted"/>
<evidence type="ECO:0000256" key="3">
    <source>
        <dbReference type="ARBA" id="ARBA00022840"/>
    </source>
</evidence>
<organism evidence="8 9">
    <name type="scientific">Pediococcus pentosaceus</name>
    <dbReference type="NCBI Taxonomy" id="1255"/>
    <lineage>
        <taxon>Bacteria</taxon>
        <taxon>Bacillati</taxon>
        <taxon>Bacillota</taxon>
        <taxon>Bacilli</taxon>
        <taxon>Lactobacillales</taxon>
        <taxon>Lactobacillaceae</taxon>
        <taxon>Pediococcus</taxon>
    </lineage>
</organism>
<protein>
    <recommendedName>
        <fullName evidence="6">Methionyl-tRNA synthetase</fullName>
    </recommendedName>
</protein>
<keyword evidence="5" id="KW-0030">Aminoacyl-tRNA synthetase</keyword>
<name>A0A1Y0VSN6_PEDPE</name>
<dbReference type="InterPro" id="IPR015413">
    <property type="entry name" value="Methionyl/Leucyl_tRNA_Synth"/>
</dbReference>
<sequence>MAENNTYYITTPIYYPSGKLHIGNSYTTIACDAEARFQRLEGKDVFFLTGTDEHGLKIEQKAEALNTTPKAYVDGMAEDIKNFGIYLKLLMISSSVPQMIIMKKLFKRFFKNY</sequence>
<dbReference type="PROSITE" id="PS00178">
    <property type="entry name" value="AA_TRNA_LIGASE_I"/>
    <property type="match status" value="1"/>
</dbReference>
<evidence type="ECO:0000259" key="7">
    <source>
        <dbReference type="Pfam" id="PF09334"/>
    </source>
</evidence>
<keyword evidence="3" id="KW-0067">ATP-binding</keyword>